<gene>
    <name evidence="1" type="ORF">CPOL0286_LOCUS8868</name>
</gene>
<dbReference type="EMBL" id="HBKO01019496">
    <property type="protein sequence ID" value="CAE2220735.1"/>
    <property type="molecule type" value="Transcribed_RNA"/>
</dbReference>
<evidence type="ECO:0000313" key="1">
    <source>
        <dbReference type="EMBL" id="CAE2220735.1"/>
    </source>
</evidence>
<accession>A0A7S4I764</accession>
<protein>
    <submittedName>
        <fullName evidence="1">Uncharacterized protein</fullName>
    </submittedName>
</protein>
<organism evidence="1">
    <name type="scientific">Prymnesium polylepis</name>
    <dbReference type="NCBI Taxonomy" id="72548"/>
    <lineage>
        <taxon>Eukaryota</taxon>
        <taxon>Haptista</taxon>
        <taxon>Haptophyta</taxon>
        <taxon>Prymnesiophyceae</taxon>
        <taxon>Prymnesiales</taxon>
        <taxon>Prymnesiaceae</taxon>
        <taxon>Prymnesium</taxon>
    </lineage>
</organism>
<reference evidence="1" key="1">
    <citation type="submission" date="2021-01" db="EMBL/GenBank/DDBJ databases">
        <authorList>
            <person name="Corre E."/>
            <person name="Pelletier E."/>
            <person name="Niang G."/>
            <person name="Scheremetjew M."/>
            <person name="Finn R."/>
            <person name="Kale V."/>
            <person name="Holt S."/>
            <person name="Cochrane G."/>
            <person name="Meng A."/>
            <person name="Brown T."/>
            <person name="Cohen L."/>
        </authorList>
    </citation>
    <scope>NUCLEOTIDE SEQUENCE</scope>
    <source>
        <strain evidence="1">UIO037</strain>
    </source>
</reference>
<dbReference type="AlphaFoldDB" id="A0A7S4I764"/>
<name>A0A7S4I764_9EUKA</name>
<proteinExistence type="predicted"/>
<sequence>MDLSRSSYCAAGRDDTVLEAISSSTKWWAALSCGHLQIHGVDALSPFRLDMRVATGCHRELARMALGDSSLFVWLSCAPSTHDEDAAVAVVSNANMTSNTTANETTAVNMTDNATSAANSSSPSQDEPLYVATLHLVPLDGRDDPVAFRFAEFAIQLDACIDCLASSKDVVALGRSDGSCEHGGAVTLWHYNGTGWAEAATVTSPELAASMEQSNYCGFGRVVRTQASLLFVGAPDAYNGSGAVAVYDISDPRIPLQLCQWVAPPDARHFGGSIALRPSADGEPQLVAIGMDGLAYAAVHQVVRDASGAWACEEAPVIEARTAPNSSTQVLTPSPMVFASSSLITARDRVDGVRVILVTSFCCPGQALMSAHESWLPFGCTRCEAGRRSLGGRRHECIDCEGLQCAAANQSMFNITLNASGLGIVTGDQFKVQAQGFTSAVSAGASVILSSQQVLVDLTPPNAGAVNDVQSCNTTTIVDGVVAIDPDRCNSSVIERSTDVDSVLPSDHVQVMTP</sequence>